<dbReference type="HAMAP" id="MF_00259">
    <property type="entry name" value="GcvT"/>
    <property type="match status" value="1"/>
</dbReference>
<dbReference type="Gene3D" id="3.30.1360.120">
    <property type="entry name" value="Probable tRNA modification gtpase trme, domain 1"/>
    <property type="match status" value="1"/>
</dbReference>
<evidence type="ECO:0000256" key="4">
    <source>
        <dbReference type="ARBA" id="ARBA00022679"/>
    </source>
</evidence>
<protein>
    <recommendedName>
        <fullName evidence="2 7">Aminomethyltransferase</fullName>
        <ecNumber evidence="2 7">2.1.2.10</ecNumber>
    </recommendedName>
    <alternativeName>
        <fullName evidence="5 7">Glycine cleavage system T protein</fullName>
    </alternativeName>
</protein>
<dbReference type="RefSeq" id="WP_072874171.1">
    <property type="nucleotide sequence ID" value="NZ_FRAF01000013.1"/>
</dbReference>
<dbReference type="FunFam" id="2.40.30.110:FF:000003">
    <property type="entry name" value="Aminomethyltransferase"/>
    <property type="match status" value="1"/>
</dbReference>
<dbReference type="EMBL" id="FRAF01000013">
    <property type="protein sequence ID" value="SHK38859.1"/>
    <property type="molecule type" value="Genomic_DNA"/>
</dbReference>
<comment type="function">
    <text evidence="7">The glycine cleavage system catalyzes the degradation of glycine.</text>
</comment>
<comment type="catalytic activity">
    <reaction evidence="6 7">
        <text>N(6)-[(R)-S(8)-aminomethyldihydrolipoyl]-L-lysyl-[protein] + (6S)-5,6,7,8-tetrahydrofolate = N(6)-[(R)-dihydrolipoyl]-L-lysyl-[protein] + (6R)-5,10-methylene-5,6,7,8-tetrahydrofolate + NH4(+)</text>
        <dbReference type="Rhea" id="RHEA:16945"/>
        <dbReference type="Rhea" id="RHEA-COMP:10475"/>
        <dbReference type="Rhea" id="RHEA-COMP:10492"/>
        <dbReference type="ChEBI" id="CHEBI:15636"/>
        <dbReference type="ChEBI" id="CHEBI:28938"/>
        <dbReference type="ChEBI" id="CHEBI:57453"/>
        <dbReference type="ChEBI" id="CHEBI:83100"/>
        <dbReference type="ChEBI" id="CHEBI:83143"/>
        <dbReference type="EC" id="2.1.2.10"/>
    </reaction>
</comment>
<comment type="subunit">
    <text evidence="7">The glycine cleavage system is composed of four proteins: P, T, L and H.</text>
</comment>
<dbReference type="GO" id="GO:0008168">
    <property type="term" value="F:methyltransferase activity"/>
    <property type="evidence" value="ECO:0007669"/>
    <property type="project" value="UniProtKB-KW"/>
</dbReference>
<keyword evidence="11" id="KW-0489">Methyltransferase</keyword>
<evidence type="ECO:0000259" key="9">
    <source>
        <dbReference type="Pfam" id="PF01571"/>
    </source>
</evidence>
<dbReference type="GO" id="GO:0019464">
    <property type="term" value="P:glycine decarboxylation via glycine cleavage system"/>
    <property type="evidence" value="ECO:0007669"/>
    <property type="project" value="UniProtKB-UniRule"/>
</dbReference>
<dbReference type="NCBIfam" id="NF001567">
    <property type="entry name" value="PRK00389.1"/>
    <property type="match status" value="1"/>
</dbReference>
<feature type="domain" description="Aminomethyltransferase C-terminal" evidence="10">
    <location>
        <begin position="282"/>
        <end position="361"/>
    </location>
</feature>
<keyword evidence="4 7" id="KW-0808">Transferase</keyword>
<feature type="domain" description="GCVT N-terminal" evidence="9">
    <location>
        <begin position="9"/>
        <end position="263"/>
    </location>
</feature>
<dbReference type="AlphaFoldDB" id="A0A1M6S2I7"/>
<sequence>MSLKKTPLYPLYSQLGARTIEFGGWDMPVQFVGILDEHEAVRNKAGLFDVSHMGEFEVVGPDARAAIQYWVTNDISNLSTGHAIYTPMVYPDGGTVDDLLVYCLGENKFWLVVNAGNREKDFSWIEQNKQSFQVEIRDISDQIALLALQGPASHDILAHFNSELIHLKPFEFVETNLGGFPCLVSATGYTGELGFEIYVQENYATSLFAEILKIGQPYGLIPAGLGARDTLRLEARLPLYGHELSQDITPIEAGLKAFVKFDKGDFIGKEALYKQWESGLSRKIVGLRMIGRGIPRQGYSVYAKDSQEVIGFLTSGTQSPTLKTPIGLAMLDMAYTAIGTQVEVEIRGRKVLAEVIKTPFYRRPSTQTSVK</sequence>
<dbReference type="OrthoDB" id="9774591at2"/>
<feature type="binding site" evidence="8">
    <location>
        <position position="196"/>
    </location>
    <ligand>
        <name>substrate</name>
    </ligand>
</feature>
<evidence type="ECO:0000259" key="10">
    <source>
        <dbReference type="Pfam" id="PF08669"/>
    </source>
</evidence>
<dbReference type="SUPFAM" id="SSF101790">
    <property type="entry name" value="Aminomethyltransferase beta-barrel domain"/>
    <property type="match status" value="1"/>
</dbReference>
<evidence type="ECO:0000256" key="5">
    <source>
        <dbReference type="ARBA" id="ARBA00031395"/>
    </source>
</evidence>
<dbReference type="NCBIfam" id="TIGR00528">
    <property type="entry name" value="gcvT"/>
    <property type="match status" value="1"/>
</dbReference>
<reference evidence="12" key="1">
    <citation type="submission" date="2016-11" db="EMBL/GenBank/DDBJ databases">
        <authorList>
            <person name="Varghese N."/>
            <person name="Submissions S."/>
        </authorList>
    </citation>
    <scope>NUCLEOTIDE SEQUENCE [LARGE SCALE GENOMIC DNA]</scope>
    <source>
        <strain evidence="12">USBA-503</strain>
    </source>
</reference>
<dbReference type="Gene3D" id="4.10.1250.10">
    <property type="entry name" value="Aminomethyltransferase fragment"/>
    <property type="match status" value="1"/>
</dbReference>
<dbReference type="Pfam" id="PF01571">
    <property type="entry name" value="GCV_T"/>
    <property type="match status" value="1"/>
</dbReference>
<dbReference type="FunFam" id="4.10.1250.10:FF:000001">
    <property type="entry name" value="Aminomethyltransferase"/>
    <property type="match status" value="1"/>
</dbReference>
<comment type="similarity">
    <text evidence="1 7">Belongs to the GcvT family.</text>
</comment>
<dbReference type="GO" id="GO:0032259">
    <property type="term" value="P:methylation"/>
    <property type="evidence" value="ECO:0007669"/>
    <property type="project" value="UniProtKB-KW"/>
</dbReference>
<dbReference type="Gene3D" id="2.40.30.110">
    <property type="entry name" value="Aminomethyltransferase beta-barrel domains"/>
    <property type="match status" value="1"/>
</dbReference>
<dbReference type="Proteomes" id="UP000184016">
    <property type="component" value="Unassembled WGS sequence"/>
</dbReference>
<dbReference type="PANTHER" id="PTHR43757">
    <property type="entry name" value="AMINOMETHYLTRANSFERASE"/>
    <property type="match status" value="1"/>
</dbReference>
<gene>
    <name evidence="7" type="primary">gcvT</name>
    <name evidence="11" type="ORF">SAMN05443507_1137</name>
</gene>
<dbReference type="FunFam" id="3.30.70.1400:FF:000001">
    <property type="entry name" value="Aminomethyltransferase"/>
    <property type="match status" value="1"/>
</dbReference>
<name>A0A1M6S2I7_9BACL</name>
<dbReference type="GO" id="GO:0004047">
    <property type="term" value="F:aminomethyltransferase activity"/>
    <property type="evidence" value="ECO:0007669"/>
    <property type="project" value="UniProtKB-UniRule"/>
</dbReference>
<dbReference type="PANTHER" id="PTHR43757:SF2">
    <property type="entry name" value="AMINOMETHYLTRANSFERASE, MITOCHONDRIAL"/>
    <property type="match status" value="1"/>
</dbReference>
<evidence type="ECO:0000256" key="2">
    <source>
        <dbReference type="ARBA" id="ARBA00012616"/>
    </source>
</evidence>
<dbReference type="EC" id="2.1.2.10" evidence="2 7"/>
<dbReference type="InterPro" id="IPR022903">
    <property type="entry name" value="GcvT_bac"/>
</dbReference>
<keyword evidence="3 7" id="KW-0032">Aminotransferase</keyword>
<dbReference type="PIRSF" id="PIRSF006487">
    <property type="entry name" value="GcvT"/>
    <property type="match status" value="1"/>
</dbReference>
<dbReference type="InterPro" id="IPR006223">
    <property type="entry name" value="GcvT"/>
</dbReference>
<evidence type="ECO:0000256" key="7">
    <source>
        <dbReference type="HAMAP-Rule" id="MF_00259"/>
    </source>
</evidence>
<keyword evidence="12" id="KW-1185">Reference proteome</keyword>
<dbReference type="InterPro" id="IPR028896">
    <property type="entry name" value="GcvT/YgfZ/DmdA"/>
</dbReference>
<evidence type="ECO:0000313" key="12">
    <source>
        <dbReference type="Proteomes" id="UP000184016"/>
    </source>
</evidence>
<dbReference type="GO" id="GO:0008483">
    <property type="term" value="F:transaminase activity"/>
    <property type="evidence" value="ECO:0007669"/>
    <property type="project" value="UniProtKB-KW"/>
</dbReference>
<evidence type="ECO:0000256" key="1">
    <source>
        <dbReference type="ARBA" id="ARBA00008609"/>
    </source>
</evidence>
<evidence type="ECO:0000313" key="11">
    <source>
        <dbReference type="EMBL" id="SHK38859.1"/>
    </source>
</evidence>
<dbReference type="InterPro" id="IPR027266">
    <property type="entry name" value="TrmE/GcvT-like"/>
</dbReference>
<dbReference type="InterPro" id="IPR006222">
    <property type="entry name" value="GCVT_N"/>
</dbReference>
<organism evidence="11 12">
    <name type="scientific">Alicyclobacillus tolerans</name>
    <dbReference type="NCBI Taxonomy" id="90970"/>
    <lineage>
        <taxon>Bacteria</taxon>
        <taxon>Bacillati</taxon>
        <taxon>Bacillota</taxon>
        <taxon>Bacilli</taxon>
        <taxon>Bacillales</taxon>
        <taxon>Alicyclobacillaceae</taxon>
        <taxon>Alicyclobacillus</taxon>
    </lineage>
</organism>
<evidence type="ECO:0000256" key="6">
    <source>
        <dbReference type="ARBA" id="ARBA00047665"/>
    </source>
</evidence>
<evidence type="ECO:0000256" key="3">
    <source>
        <dbReference type="ARBA" id="ARBA00022576"/>
    </source>
</evidence>
<dbReference type="STRING" id="1830138.SAMN05443507_1137"/>
<dbReference type="Pfam" id="PF08669">
    <property type="entry name" value="GCV_T_C"/>
    <property type="match status" value="1"/>
</dbReference>
<dbReference type="InterPro" id="IPR029043">
    <property type="entry name" value="GcvT/YgfZ_C"/>
</dbReference>
<dbReference type="GO" id="GO:0005960">
    <property type="term" value="C:glycine cleavage complex"/>
    <property type="evidence" value="ECO:0007669"/>
    <property type="project" value="InterPro"/>
</dbReference>
<evidence type="ECO:0000256" key="8">
    <source>
        <dbReference type="PIRSR" id="PIRSR006487-1"/>
    </source>
</evidence>
<accession>A0A1M6S2I7</accession>
<dbReference type="SUPFAM" id="SSF103025">
    <property type="entry name" value="Folate-binding domain"/>
    <property type="match status" value="1"/>
</dbReference>
<dbReference type="Gene3D" id="3.30.70.1400">
    <property type="entry name" value="Aminomethyltransferase beta-barrel domains"/>
    <property type="match status" value="1"/>
</dbReference>
<proteinExistence type="inferred from homology"/>
<dbReference type="InterPro" id="IPR013977">
    <property type="entry name" value="GcvT_C"/>
</dbReference>
<dbReference type="GO" id="GO:0005829">
    <property type="term" value="C:cytosol"/>
    <property type="evidence" value="ECO:0007669"/>
    <property type="project" value="TreeGrafter"/>
</dbReference>